<dbReference type="PROSITE" id="PS50922">
    <property type="entry name" value="TLC"/>
    <property type="match status" value="1"/>
</dbReference>
<dbReference type="GO" id="GO:0055088">
    <property type="term" value="P:lipid homeostasis"/>
    <property type="evidence" value="ECO:0007669"/>
    <property type="project" value="TreeGrafter"/>
</dbReference>
<feature type="transmembrane region" description="Helical" evidence="7">
    <location>
        <begin position="375"/>
        <end position="395"/>
    </location>
</feature>
<dbReference type="SMART" id="SM00724">
    <property type="entry name" value="TLC"/>
    <property type="match status" value="1"/>
</dbReference>
<dbReference type="InterPro" id="IPR050846">
    <property type="entry name" value="TLCD"/>
</dbReference>
<feature type="transmembrane region" description="Helical" evidence="7">
    <location>
        <begin position="257"/>
        <end position="275"/>
    </location>
</feature>
<evidence type="ECO:0000259" key="8">
    <source>
        <dbReference type="PROSITE" id="PS50922"/>
    </source>
</evidence>
<sequence>LTDNQHPDKLLQINNKLKHALQTIKEKIHQIIVEQPDLFRDYTGNTIERLDRLISTIRQQKEQIDLLKTKNDDSQYEINELQSSLEAYRYQWDNENSTEVVFLEDYRKQLDQSEQNCLTKDQEKHLLEKRLQEIEFELKKTSEDQLSTMTKFNQFDNVNVNIPIKIPHSTQSLRDNTFRVALSYASWLTMFFLLGWISKLLVPKIRTLKPKEQMFWKLAMARAVCGILTLWAVYLVFIDERLALDHVIVTTDESWTFITFLLGFFIFEELTLIYFDLKFRTFSKELHLHHFFAFNGFFIAAYYNCGHYYAAKAFMLEASTPFSCVCWCLLKLKLENTNVWKINQWILINVFHIRSFLEFLWWYDIYRDWDNIKQNLPLPFLINMLVGLTIVSLWLTPYWTYKKTVQYFHPVDWNAGNSKDKGDDDIDKTS</sequence>
<organism evidence="9 10">
    <name type="scientific">Rotaria magnacalcarata</name>
    <dbReference type="NCBI Taxonomy" id="392030"/>
    <lineage>
        <taxon>Eukaryota</taxon>
        <taxon>Metazoa</taxon>
        <taxon>Spiralia</taxon>
        <taxon>Gnathifera</taxon>
        <taxon>Rotifera</taxon>
        <taxon>Eurotatoria</taxon>
        <taxon>Bdelloidea</taxon>
        <taxon>Philodinida</taxon>
        <taxon>Philodinidae</taxon>
        <taxon>Rotaria</taxon>
    </lineage>
</organism>
<dbReference type="Pfam" id="PF03798">
    <property type="entry name" value="TRAM_LAG1_CLN8"/>
    <property type="match status" value="1"/>
</dbReference>
<evidence type="ECO:0000256" key="2">
    <source>
        <dbReference type="ARBA" id="ARBA00022692"/>
    </source>
</evidence>
<accession>A0A816K2T2</accession>
<dbReference type="PANTHER" id="PTHR13439:SF7">
    <property type="entry name" value="PROTEIN CLN8"/>
    <property type="match status" value="1"/>
</dbReference>
<keyword evidence="4 5" id="KW-0472">Membrane</keyword>
<feature type="coiled-coil region" evidence="6">
    <location>
        <begin position="50"/>
        <end position="77"/>
    </location>
</feature>
<evidence type="ECO:0000256" key="7">
    <source>
        <dbReference type="SAM" id="Phobius"/>
    </source>
</evidence>
<evidence type="ECO:0000256" key="6">
    <source>
        <dbReference type="SAM" id="Coils"/>
    </source>
</evidence>
<dbReference type="PANTHER" id="PTHR13439">
    <property type="entry name" value="CT120 PROTEIN"/>
    <property type="match status" value="1"/>
</dbReference>
<evidence type="ECO:0000313" key="9">
    <source>
        <dbReference type="EMBL" id="CAF1910001.1"/>
    </source>
</evidence>
<evidence type="ECO:0000256" key="4">
    <source>
        <dbReference type="ARBA" id="ARBA00023136"/>
    </source>
</evidence>
<evidence type="ECO:0000313" key="10">
    <source>
        <dbReference type="Proteomes" id="UP000663824"/>
    </source>
</evidence>
<evidence type="ECO:0000256" key="5">
    <source>
        <dbReference type="PROSITE-ProRule" id="PRU00205"/>
    </source>
</evidence>
<reference evidence="9" key="1">
    <citation type="submission" date="2021-02" db="EMBL/GenBank/DDBJ databases">
        <authorList>
            <person name="Nowell W R."/>
        </authorList>
    </citation>
    <scope>NUCLEOTIDE SEQUENCE</scope>
</reference>
<name>A0A816K2T2_9BILA</name>
<feature type="transmembrane region" description="Helical" evidence="7">
    <location>
        <begin position="214"/>
        <end position="237"/>
    </location>
</feature>
<feature type="transmembrane region" description="Helical" evidence="7">
    <location>
        <begin position="287"/>
        <end position="303"/>
    </location>
</feature>
<dbReference type="GO" id="GO:0005783">
    <property type="term" value="C:endoplasmic reticulum"/>
    <property type="evidence" value="ECO:0007669"/>
    <property type="project" value="TreeGrafter"/>
</dbReference>
<dbReference type="GO" id="GO:0016020">
    <property type="term" value="C:membrane"/>
    <property type="evidence" value="ECO:0007669"/>
    <property type="project" value="UniProtKB-SubCell"/>
</dbReference>
<evidence type="ECO:0000256" key="1">
    <source>
        <dbReference type="ARBA" id="ARBA00004141"/>
    </source>
</evidence>
<comment type="caution">
    <text evidence="9">The sequence shown here is derived from an EMBL/GenBank/DDBJ whole genome shotgun (WGS) entry which is preliminary data.</text>
</comment>
<feature type="domain" description="TLC" evidence="8">
    <location>
        <begin position="214"/>
        <end position="412"/>
    </location>
</feature>
<feature type="transmembrane region" description="Helical" evidence="7">
    <location>
        <begin position="181"/>
        <end position="202"/>
    </location>
</feature>
<proteinExistence type="predicted"/>
<dbReference type="InterPro" id="IPR006634">
    <property type="entry name" value="TLC-dom"/>
</dbReference>
<keyword evidence="6" id="KW-0175">Coiled coil</keyword>
<keyword evidence="3 7" id="KW-1133">Transmembrane helix</keyword>
<dbReference type="Proteomes" id="UP000663824">
    <property type="component" value="Unassembled WGS sequence"/>
</dbReference>
<dbReference type="AlphaFoldDB" id="A0A816K2T2"/>
<keyword evidence="2 5" id="KW-0812">Transmembrane</keyword>
<protein>
    <recommendedName>
        <fullName evidence="8">TLC domain-containing protein</fullName>
    </recommendedName>
</protein>
<feature type="non-terminal residue" evidence="9">
    <location>
        <position position="430"/>
    </location>
</feature>
<feature type="coiled-coil region" evidence="6">
    <location>
        <begin position="103"/>
        <end position="144"/>
    </location>
</feature>
<dbReference type="EMBL" id="CAJNRE010000045">
    <property type="protein sequence ID" value="CAF1910001.1"/>
    <property type="molecule type" value="Genomic_DNA"/>
</dbReference>
<comment type="subcellular location">
    <subcellularLocation>
        <location evidence="1">Membrane</location>
        <topology evidence="1">Multi-pass membrane protein</topology>
    </subcellularLocation>
</comment>
<gene>
    <name evidence="9" type="ORF">MBJ925_LOCUS722</name>
</gene>
<evidence type="ECO:0000256" key="3">
    <source>
        <dbReference type="ARBA" id="ARBA00022989"/>
    </source>
</evidence>